<proteinExistence type="predicted"/>
<evidence type="ECO:0000313" key="4">
    <source>
        <dbReference type="Proteomes" id="UP000324022"/>
    </source>
</evidence>
<accession>A0A5C3E3Y5</accession>
<keyword evidence="2" id="KW-0812">Transmembrane</keyword>
<evidence type="ECO:0000256" key="1">
    <source>
        <dbReference type="SAM" id="MobiDB-lite"/>
    </source>
</evidence>
<dbReference type="AlphaFoldDB" id="A0A5C3E3Y5"/>
<protein>
    <submittedName>
        <fullName evidence="3">Uncharacterized protein</fullName>
    </submittedName>
</protein>
<organism evidence="3 4">
    <name type="scientific">Ustilago trichophora</name>
    <dbReference type="NCBI Taxonomy" id="86804"/>
    <lineage>
        <taxon>Eukaryota</taxon>
        <taxon>Fungi</taxon>
        <taxon>Dikarya</taxon>
        <taxon>Basidiomycota</taxon>
        <taxon>Ustilaginomycotina</taxon>
        <taxon>Ustilaginomycetes</taxon>
        <taxon>Ustilaginales</taxon>
        <taxon>Ustilaginaceae</taxon>
        <taxon>Ustilago</taxon>
    </lineage>
</organism>
<keyword evidence="2" id="KW-1133">Transmembrane helix</keyword>
<feature type="compositionally biased region" description="Low complexity" evidence="1">
    <location>
        <begin position="345"/>
        <end position="358"/>
    </location>
</feature>
<name>A0A5C3E3Y5_9BASI</name>
<feature type="transmembrane region" description="Helical" evidence="2">
    <location>
        <begin position="151"/>
        <end position="170"/>
    </location>
</feature>
<gene>
    <name evidence="3" type="ORF">UTRI_03595</name>
</gene>
<dbReference type="EMBL" id="OOIN01000007">
    <property type="protein sequence ID" value="SPO24327.1"/>
    <property type="molecule type" value="Genomic_DNA"/>
</dbReference>
<keyword evidence="4" id="KW-1185">Reference proteome</keyword>
<feature type="transmembrane region" description="Helical" evidence="2">
    <location>
        <begin position="126"/>
        <end position="145"/>
    </location>
</feature>
<sequence length="367" mass="39318">MAVESADEGSGFLAEFFLPHALCTQTHEVPRETLALVKHCTHHPEPNEHHLIWSQTTILNPTPSMGQVSFSLATFGDQLEAWSRTPLHPTFLPVGTLALIHAARVSHATRQVAGSHKTQLGIWQGFLLNQILMFGGVIISNILLATPSLVLVAWPVLLLYGGVHVMLDVTPLGKMLLDAQDVEFVGILMDLSFALLDGILRAEGIIDLGVELVRKHPSPEISSSIFAALLNSAIIGGGVPLLIDLFNLDSPTGNWSVRTPSWAKNPFSGTNDIISATLLAYIHLGLSSSAPSQFPLIGSMLNNFGLDGLSDKDVRTFCSLLLGAGLLAEKAVKLAQETPREKTKAIGSSKNGSSNGSAKNRKHASKK</sequence>
<evidence type="ECO:0000313" key="3">
    <source>
        <dbReference type="EMBL" id="SPO24327.1"/>
    </source>
</evidence>
<reference evidence="3 4" key="1">
    <citation type="submission" date="2018-03" db="EMBL/GenBank/DDBJ databases">
        <authorList>
            <person name="Guldener U."/>
        </authorList>
    </citation>
    <scope>NUCLEOTIDE SEQUENCE [LARGE SCALE GENOMIC DNA]</scope>
    <source>
        <strain evidence="3 4">NBRC100155</strain>
    </source>
</reference>
<dbReference type="Proteomes" id="UP000324022">
    <property type="component" value="Unassembled WGS sequence"/>
</dbReference>
<feature type="region of interest" description="Disordered" evidence="1">
    <location>
        <begin position="336"/>
        <end position="367"/>
    </location>
</feature>
<evidence type="ECO:0000256" key="2">
    <source>
        <dbReference type="SAM" id="Phobius"/>
    </source>
</evidence>
<dbReference type="OrthoDB" id="2520628at2759"/>
<keyword evidence="2" id="KW-0472">Membrane</keyword>